<evidence type="ECO:0000313" key="1">
    <source>
        <dbReference type="EMBL" id="KAJ2765999.1"/>
    </source>
</evidence>
<comment type="caution">
    <text evidence="1">The sequence shown here is derived from an EMBL/GenBank/DDBJ whole genome shotgun (WGS) entry which is preliminary data.</text>
</comment>
<name>A0ACC1JRM5_9FUNG</name>
<dbReference type="Proteomes" id="UP001140234">
    <property type="component" value="Unassembled WGS sequence"/>
</dbReference>
<sequence length="458" mass="47881">MAHDTRLLPVPLKTKGLVGGGVGLPQLDISLCVPPTAAPMAAATGTSAPQPWTGARAGLVVHVDRAQVIGAGQYATVCLGRLAAADGDGGGDAACAIKIPHEGNLDARELGLVEAAALWQAGSAPQTVGCYGLVDLSAGSRCTVQPWPAVAERALAGQGEWALVLEYCGGGSCWEWMSANRPAMNTELFFVWARQLAMALVALKAAGMAHMDIKGHNMLLGSDGSVRLADFTATKFSGQALAAVQLASPGFAPQKYPPYVDYGGTIPYSAPEALAPGAAAKTHTNDELHKMDIYSLGVTLYSLFVSGREPYATVKSAVEQMLLAARGAFWGWEERHCLSTLQSAAETAPSTPVDARPAAADAARLRSPPSPPAEAATPPRHALSRSASLGQAPPARRRTLKSRKATPKEFRRFLAGDLLPPNVEALLCAMVSPDPAQRPDAADVLRTLDTIEADIFEP</sequence>
<protein>
    <submittedName>
        <fullName evidence="1">Uncharacterized protein</fullName>
    </submittedName>
</protein>
<dbReference type="EMBL" id="JANBUJ010001830">
    <property type="protein sequence ID" value="KAJ2765999.1"/>
    <property type="molecule type" value="Genomic_DNA"/>
</dbReference>
<accession>A0ACC1JRM5</accession>
<reference evidence="1" key="1">
    <citation type="submission" date="2022-07" db="EMBL/GenBank/DDBJ databases">
        <title>Phylogenomic reconstructions and comparative analyses of Kickxellomycotina fungi.</title>
        <authorList>
            <person name="Reynolds N.K."/>
            <person name="Stajich J.E."/>
            <person name="Barry K."/>
            <person name="Grigoriev I.V."/>
            <person name="Crous P."/>
            <person name="Smith M.E."/>
        </authorList>
    </citation>
    <scope>NUCLEOTIDE SEQUENCE</scope>
    <source>
        <strain evidence="1">CBS 109366</strain>
    </source>
</reference>
<proteinExistence type="predicted"/>
<gene>
    <name evidence="1" type="ORF">IWQ57_004553</name>
</gene>
<keyword evidence="2" id="KW-1185">Reference proteome</keyword>
<evidence type="ECO:0000313" key="2">
    <source>
        <dbReference type="Proteomes" id="UP001140234"/>
    </source>
</evidence>
<organism evidence="1 2">
    <name type="scientific">Coemansia nantahalensis</name>
    <dbReference type="NCBI Taxonomy" id="2789366"/>
    <lineage>
        <taxon>Eukaryota</taxon>
        <taxon>Fungi</taxon>
        <taxon>Fungi incertae sedis</taxon>
        <taxon>Zoopagomycota</taxon>
        <taxon>Kickxellomycotina</taxon>
        <taxon>Kickxellomycetes</taxon>
        <taxon>Kickxellales</taxon>
        <taxon>Kickxellaceae</taxon>
        <taxon>Coemansia</taxon>
    </lineage>
</organism>